<feature type="compositionally biased region" description="Basic and acidic residues" evidence="1">
    <location>
        <begin position="100"/>
        <end position="109"/>
    </location>
</feature>
<dbReference type="Proteomes" id="UP000249799">
    <property type="component" value="Chromosome"/>
</dbReference>
<feature type="compositionally biased region" description="Basic and acidic residues" evidence="1">
    <location>
        <begin position="116"/>
        <end position="129"/>
    </location>
</feature>
<dbReference type="KEGG" id="bsed:DN745_18495"/>
<reference evidence="2 3" key="1">
    <citation type="submission" date="2018-06" db="EMBL/GenBank/DDBJ databases">
        <title>Lujinxingia sediminis gen. nov. sp. nov., a new facultative anaerobic member of the class Deltaproteobacteria, and proposal of Lujinxingaceae fam. nov.</title>
        <authorList>
            <person name="Guo L.-Y."/>
            <person name="Li C.-M."/>
            <person name="Wang S."/>
            <person name="Du Z.-J."/>
        </authorList>
    </citation>
    <scope>NUCLEOTIDE SEQUENCE [LARGE SCALE GENOMIC DNA]</scope>
    <source>
        <strain evidence="2 3">FA350</strain>
    </source>
</reference>
<dbReference type="AlphaFoldDB" id="A0A2Z4FQA3"/>
<gene>
    <name evidence="2" type="ORF">DN745_18495</name>
</gene>
<organism evidence="2 3">
    <name type="scientific">Bradymonas sediminis</name>
    <dbReference type="NCBI Taxonomy" id="1548548"/>
    <lineage>
        <taxon>Bacteria</taxon>
        <taxon>Deltaproteobacteria</taxon>
        <taxon>Bradymonadales</taxon>
        <taxon>Bradymonadaceae</taxon>
        <taxon>Bradymonas</taxon>
    </lineage>
</organism>
<dbReference type="RefSeq" id="WP_111337265.1">
    <property type="nucleotide sequence ID" value="NZ_CP030032.1"/>
</dbReference>
<evidence type="ECO:0000313" key="3">
    <source>
        <dbReference type="Proteomes" id="UP000249799"/>
    </source>
</evidence>
<dbReference type="Pfam" id="PF14346">
    <property type="entry name" value="DUF4398"/>
    <property type="match status" value="1"/>
</dbReference>
<dbReference type="PROSITE" id="PS51257">
    <property type="entry name" value="PROKAR_LIPOPROTEIN"/>
    <property type="match status" value="1"/>
</dbReference>
<proteinExistence type="predicted"/>
<evidence type="ECO:0000313" key="2">
    <source>
        <dbReference type="EMBL" id="AWV91207.1"/>
    </source>
</evidence>
<feature type="region of interest" description="Disordered" evidence="1">
    <location>
        <begin position="100"/>
        <end position="138"/>
    </location>
</feature>
<dbReference type="OrthoDB" id="5526399at2"/>
<protein>
    <submittedName>
        <fullName evidence="2">Uncharacterized protein</fullName>
    </submittedName>
</protein>
<dbReference type="EMBL" id="CP030032">
    <property type="protein sequence ID" value="AWV91207.1"/>
    <property type="molecule type" value="Genomic_DNA"/>
</dbReference>
<evidence type="ECO:0000256" key="1">
    <source>
        <dbReference type="SAM" id="MobiDB-lite"/>
    </source>
</evidence>
<dbReference type="InterPro" id="IPR025511">
    <property type="entry name" value="DUF4398"/>
</dbReference>
<accession>A0A2Z4FQA3</accession>
<keyword evidence="3" id="KW-1185">Reference proteome</keyword>
<sequence>MFISRNSSPASNASRRLVGAGVLAILLLGMVGCGPVQSTSRISDAKVAFERARVAEAHNKAPFEYYSAQYYLHKANEEWGYSDFEAAYDYATRAEEDAREATIKAKEDPWPGSPVDEARQREALEKADMKAGPGPTGF</sequence>
<name>A0A2Z4FQA3_9DELT</name>
<dbReference type="Gene3D" id="1.20.1270.390">
    <property type="match status" value="1"/>
</dbReference>